<evidence type="ECO:0000256" key="3">
    <source>
        <dbReference type="ARBA" id="ARBA00022840"/>
    </source>
</evidence>
<dbReference type="InterPro" id="IPR003593">
    <property type="entry name" value="AAA+_ATPase"/>
</dbReference>
<dbReference type="PANTHER" id="PTHR42794:SF1">
    <property type="entry name" value="HEMIN IMPORT ATP-BINDING PROTEIN HMUV"/>
    <property type="match status" value="1"/>
</dbReference>
<dbReference type="PROSITE" id="PS50893">
    <property type="entry name" value="ABC_TRANSPORTER_2"/>
    <property type="match status" value="1"/>
</dbReference>
<comment type="caution">
    <text evidence="6">The sequence shown here is derived from an EMBL/GenBank/DDBJ whole genome shotgun (WGS) entry which is preliminary data.</text>
</comment>
<dbReference type="InterPro" id="IPR027417">
    <property type="entry name" value="P-loop_NTPase"/>
</dbReference>
<evidence type="ECO:0000256" key="4">
    <source>
        <dbReference type="ARBA" id="ARBA00022967"/>
    </source>
</evidence>
<protein>
    <submittedName>
        <fullName evidence="6">Iron complex transport system ATP-binding protein</fullName>
    </submittedName>
</protein>
<evidence type="ECO:0000256" key="1">
    <source>
        <dbReference type="ARBA" id="ARBA00022448"/>
    </source>
</evidence>
<dbReference type="InterPro" id="IPR017871">
    <property type="entry name" value="ABC_transporter-like_CS"/>
</dbReference>
<gene>
    <name evidence="6" type="ORF">JOC77_003846</name>
</gene>
<dbReference type="SUPFAM" id="SSF52540">
    <property type="entry name" value="P-loop containing nucleoside triphosphate hydrolases"/>
    <property type="match status" value="1"/>
</dbReference>
<keyword evidence="4" id="KW-1278">Translocase</keyword>
<proteinExistence type="predicted"/>
<keyword evidence="1" id="KW-0813">Transport</keyword>
<feature type="domain" description="ABC transporter" evidence="5">
    <location>
        <begin position="2"/>
        <end position="241"/>
    </location>
</feature>
<evidence type="ECO:0000256" key="2">
    <source>
        <dbReference type="ARBA" id="ARBA00022741"/>
    </source>
</evidence>
<evidence type="ECO:0000313" key="7">
    <source>
        <dbReference type="Proteomes" id="UP000823486"/>
    </source>
</evidence>
<reference evidence="6 7" key="1">
    <citation type="submission" date="2021-01" db="EMBL/GenBank/DDBJ databases">
        <title>Genomic Encyclopedia of Type Strains, Phase IV (KMG-IV): sequencing the most valuable type-strain genomes for metagenomic binning, comparative biology and taxonomic classification.</title>
        <authorList>
            <person name="Goeker M."/>
        </authorList>
    </citation>
    <scope>NUCLEOTIDE SEQUENCE [LARGE SCALE GENOMIC DNA]</scope>
    <source>
        <strain evidence="6 7">DSM 105482</strain>
    </source>
</reference>
<dbReference type="InterPro" id="IPR003439">
    <property type="entry name" value="ABC_transporter-like_ATP-bd"/>
</dbReference>
<evidence type="ECO:0000313" key="6">
    <source>
        <dbReference type="EMBL" id="MBM7694385.1"/>
    </source>
</evidence>
<organism evidence="6 7">
    <name type="scientific">Peribacillus deserti</name>
    <dbReference type="NCBI Taxonomy" id="673318"/>
    <lineage>
        <taxon>Bacteria</taxon>
        <taxon>Bacillati</taxon>
        <taxon>Bacillota</taxon>
        <taxon>Bacilli</taxon>
        <taxon>Bacillales</taxon>
        <taxon>Bacillaceae</taxon>
        <taxon>Peribacillus</taxon>
    </lineage>
</organism>
<dbReference type="PANTHER" id="PTHR42794">
    <property type="entry name" value="HEMIN IMPORT ATP-BINDING PROTEIN HMUV"/>
    <property type="match status" value="1"/>
</dbReference>
<dbReference type="GO" id="GO:0005524">
    <property type="term" value="F:ATP binding"/>
    <property type="evidence" value="ECO:0007669"/>
    <property type="project" value="UniProtKB-KW"/>
</dbReference>
<dbReference type="Pfam" id="PF00005">
    <property type="entry name" value="ABC_tran"/>
    <property type="match status" value="1"/>
</dbReference>
<dbReference type="PROSITE" id="PS00211">
    <property type="entry name" value="ABC_TRANSPORTER_1"/>
    <property type="match status" value="1"/>
</dbReference>
<evidence type="ECO:0000259" key="5">
    <source>
        <dbReference type="PROSITE" id="PS50893"/>
    </source>
</evidence>
<accession>A0ABS2QMI3</accession>
<dbReference type="CDD" id="cd03214">
    <property type="entry name" value="ABC_Iron-Siderophores_B12_Hemin"/>
    <property type="match status" value="1"/>
</dbReference>
<dbReference type="SMART" id="SM00382">
    <property type="entry name" value="AAA"/>
    <property type="match status" value="1"/>
</dbReference>
<dbReference type="Gene3D" id="3.40.50.300">
    <property type="entry name" value="P-loop containing nucleotide triphosphate hydrolases"/>
    <property type="match status" value="1"/>
</dbReference>
<keyword evidence="3 6" id="KW-0067">ATP-binding</keyword>
<keyword evidence="2" id="KW-0547">Nucleotide-binding</keyword>
<keyword evidence="7" id="KW-1185">Reference proteome</keyword>
<name>A0ABS2QMI3_9BACI</name>
<dbReference type="RefSeq" id="WP_204546655.1">
    <property type="nucleotide sequence ID" value="NZ_JAFBFI010000023.1"/>
</dbReference>
<dbReference type="Proteomes" id="UP000823486">
    <property type="component" value="Unassembled WGS sequence"/>
</dbReference>
<dbReference type="EMBL" id="JAFBFI010000023">
    <property type="protein sequence ID" value="MBM7694385.1"/>
    <property type="molecule type" value="Genomic_DNA"/>
</dbReference>
<sequence>MLHVQNLSGGYDKKHPAVHDVSFQVEKGSFFALLGPNGSGKTTIIRLLMGVIPISSGGALLDGKPIDRYSSVELAQKVSVLSQENQMGLDFTVEEIVALGRYPYQAKRLFHEESETDREAVKEAMKLTHLDSYKSKPFISLSGGEKQRVLLAKALAQEPELIILDEPTNHLDIKHTLEILDLLKKLQKEKNLTVLAILHDLNIASIYADALGMLKQGKLIQISEGFLKNDEELLRKVYETDLHIAAHPEMAKMQVSFMPRQQITSKRVSTSPFSVNEEKDRLILQFDSQLRTLALGKDGDGLAWSAGMMCTNIISNAEVPEHYIRWEYPESSIECIQEDLLGSSCILMKHWDGAEVHLALFTEFPLSDIDLMNLSISITESRMKLYPVSMTGRIVVGTDRSKRKNKTDEMKKVFLEELKIWVLAKVQNLR</sequence>